<dbReference type="PANTHER" id="PTHR43304">
    <property type="entry name" value="PHYTOCHROME-LIKE PROTEIN CPH1"/>
    <property type="match status" value="1"/>
</dbReference>
<dbReference type="EC" id="2.7.13.3" evidence="2"/>
<dbReference type="AlphaFoldDB" id="A0A939ETK0"/>
<organism evidence="8 9">
    <name type="scientific">Hymenobacter telluris</name>
    <dbReference type="NCBI Taxonomy" id="2816474"/>
    <lineage>
        <taxon>Bacteria</taxon>
        <taxon>Pseudomonadati</taxon>
        <taxon>Bacteroidota</taxon>
        <taxon>Cytophagia</taxon>
        <taxon>Cytophagales</taxon>
        <taxon>Hymenobacteraceae</taxon>
        <taxon>Hymenobacter</taxon>
    </lineage>
</organism>
<evidence type="ECO:0000256" key="5">
    <source>
        <dbReference type="ARBA" id="ARBA00022777"/>
    </source>
</evidence>
<dbReference type="InterPro" id="IPR000014">
    <property type="entry name" value="PAS"/>
</dbReference>
<dbReference type="SMART" id="SM00387">
    <property type="entry name" value="HATPase_c"/>
    <property type="match status" value="1"/>
</dbReference>
<dbReference type="InterPro" id="IPR036097">
    <property type="entry name" value="HisK_dim/P_sf"/>
</dbReference>
<dbReference type="NCBIfam" id="TIGR00229">
    <property type="entry name" value="sensory_box"/>
    <property type="match status" value="2"/>
</dbReference>
<dbReference type="InterPro" id="IPR005467">
    <property type="entry name" value="His_kinase_dom"/>
</dbReference>
<evidence type="ECO:0000259" key="7">
    <source>
        <dbReference type="PROSITE" id="PS50112"/>
    </source>
</evidence>
<dbReference type="Gene3D" id="3.30.450.20">
    <property type="entry name" value="PAS domain"/>
    <property type="match status" value="2"/>
</dbReference>
<dbReference type="RefSeq" id="WP_206981141.1">
    <property type="nucleotide sequence ID" value="NZ_JAFLQZ010000002.1"/>
</dbReference>
<dbReference type="GO" id="GO:0000155">
    <property type="term" value="F:phosphorelay sensor kinase activity"/>
    <property type="evidence" value="ECO:0007669"/>
    <property type="project" value="InterPro"/>
</dbReference>
<dbReference type="InterPro" id="IPR035965">
    <property type="entry name" value="PAS-like_dom_sf"/>
</dbReference>
<dbReference type="InterPro" id="IPR003594">
    <property type="entry name" value="HATPase_dom"/>
</dbReference>
<dbReference type="InterPro" id="IPR004358">
    <property type="entry name" value="Sig_transdc_His_kin-like_C"/>
</dbReference>
<dbReference type="InterPro" id="IPR036890">
    <property type="entry name" value="HATPase_C_sf"/>
</dbReference>
<keyword evidence="4" id="KW-0808">Transferase</keyword>
<sequence length="474" mass="54128">MNTSLQLVQDEQRFRSLFENNPDLVLFQNATGTILDANQAFLAHINKPKEQVLHRPLSDFLPPDKRPLFQQKLLEAFRGKKVRFETDVKFDGLEPRRFDITKVPLMDDGQITGIHAVFRDITAVAAAQLMVQKQAQKLHTVFESITDAFFLVDHNWHFTYLNSEVERLLNVQRDDILGLSVWDVFPEEANGVFYQHYTQAISTGQAVHFEGFFERLQMWFDVKAFPSEEGLSVYFSDVTDRVKAHEELYRQNNDLQQFTYIVSHNLRGPLANIMGLVDLLSSAQPASYDFEQIRQHLQLNTHQLDAVLQDMNTILTIRDNRNVVAPEQVLLLDVIEQARRTLEVPLAQCGGSIRLAVPPNVRVHGNRAYLYSIFFNLLSNSIKYRADARPLQVEIESTVSPEHDIVITFADNGSGFDLQKAGSDVFKLYKRFHSQHVGRGMGLYLVKTHVEAMGGHIAVSSHEGVGTRFTIHLR</sequence>
<reference evidence="8" key="1">
    <citation type="submission" date="2021-03" db="EMBL/GenBank/DDBJ databases">
        <authorList>
            <person name="Kim M.K."/>
        </authorList>
    </citation>
    <scope>NUCLEOTIDE SEQUENCE</scope>
    <source>
        <strain evidence="8">BT186</strain>
    </source>
</reference>
<dbReference type="Pfam" id="PF08448">
    <property type="entry name" value="PAS_4"/>
    <property type="match status" value="2"/>
</dbReference>
<dbReference type="InterPro" id="IPR013656">
    <property type="entry name" value="PAS_4"/>
</dbReference>
<dbReference type="SUPFAM" id="SSF55874">
    <property type="entry name" value="ATPase domain of HSP90 chaperone/DNA topoisomerase II/histidine kinase"/>
    <property type="match status" value="1"/>
</dbReference>
<evidence type="ECO:0000256" key="3">
    <source>
        <dbReference type="ARBA" id="ARBA00022553"/>
    </source>
</evidence>
<evidence type="ECO:0000259" key="6">
    <source>
        <dbReference type="PROSITE" id="PS50109"/>
    </source>
</evidence>
<proteinExistence type="predicted"/>
<evidence type="ECO:0000313" key="8">
    <source>
        <dbReference type="EMBL" id="MBO0356987.1"/>
    </source>
</evidence>
<keyword evidence="5 8" id="KW-0418">Kinase</keyword>
<feature type="domain" description="PAS" evidence="7">
    <location>
        <begin position="134"/>
        <end position="204"/>
    </location>
</feature>
<dbReference type="Gene3D" id="1.10.287.130">
    <property type="match status" value="1"/>
</dbReference>
<feature type="domain" description="PAS" evidence="7">
    <location>
        <begin position="10"/>
        <end position="80"/>
    </location>
</feature>
<dbReference type="CDD" id="cd00082">
    <property type="entry name" value="HisKA"/>
    <property type="match status" value="1"/>
</dbReference>
<dbReference type="Proteomes" id="UP000664144">
    <property type="component" value="Unassembled WGS sequence"/>
</dbReference>
<gene>
    <name evidence="8" type="ORF">J0X19_03440</name>
</gene>
<dbReference type="PROSITE" id="PS50112">
    <property type="entry name" value="PAS"/>
    <property type="match status" value="2"/>
</dbReference>
<accession>A0A939ETK0</accession>
<dbReference type="PROSITE" id="PS50109">
    <property type="entry name" value="HIS_KIN"/>
    <property type="match status" value="1"/>
</dbReference>
<dbReference type="SUPFAM" id="SSF55785">
    <property type="entry name" value="PYP-like sensor domain (PAS domain)"/>
    <property type="match status" value="2"/>
</dbReference>
<name>A0A939ETK0_9BACT</name>
<evidence type="ECO:0000313" key="9">
    <source>
        <dbReference type="Proteomes" id="UP000664144"/>
    </source>
</evidence>
<dbReference type="EMBL" id="JAFLQZ010000002">
    <property type="protein sequence ID" value="MBO0356987.1"/>
    <property type="molecule type" value="Genomic_DNA"/>
</dbReference>
<dbReference type="PANTHER" id="PTHR43304:SF1">
    <property type="entry name" value="PAC DOMAIN-CONTAINING PROTEIN"/>
    <property type="match status" value="1"/>
</dbReference>
<dbReference type="InterPro" id="IPR052162">
    <property type="entry name" value="Sensor_kinase/Photoreceptor"/>
</dbReference>
<dbReference type="InterPro" id="IPR003661">
    <property type="entry name" value="HisK_dim/P_dom"/>
</dbReference>
<evidence type="ECO:0000256" key="2">
    <source>
        <dbReference type="ARBA" id="ARBA00012438"/>
    </source>
</evidence>
<keyword evidence="9" id="KW-1185">Reference proteome</keyword>
<feature type="domain" description="Histidine kinase" evidence="6">
    <location>
        <begin position="261"/>
        <end position="474"/>
    </location>
</feature>
<dbReference type="CDD" id="cd00130">
    <property type="entry name" value="PAS"/>
    <property type="match status" value="2"/>
</dbReference>
<dbReference type="Pfam" id="PF02518">
    <property type="entry name" value="HATPase_c"/>
    <property type="match status" value="1"/>
</dbReference>
<evidence type="ECO:0000256" key="1">
    <source>
        <dbReference type="ARBA" id="ARBA00000085"/>
    </source>
</evidence>
<protein>
    <recommendedName>
        <fullName evidence="2">histidine kinase</fullName>
        <ecNumber evidence="2">2.7.13.3</ecNumber>
    </recommendedName>
</protein>
<evidence type="ECO:0000256" key="4">
    <source>
        <dbReference type="ARBA" id="ARBA00022679"/>
    </source>
</evidence>
<keyword evidence="3" id="KW-0597">Phosphoprotein</keyword>
<dbReference type="SMART" id="SM00091">
    <property type="entry name" value="PAS"/>
    <property type="match status" value="2"/>
</dbReference>
<dbReference type="SUPFAM" id="SSF47384">
    <property type="entry name" value="Homodimeric domain of signal transducing histidine kinase"/>
    <property type="match status" value="1"/>
</dbReference>
<dbReference type="PRINTS" id="PR00344">
    <property type="entry name" value="BCTRLSENSOR"/>
</dbReference>
<comment type="catalytic activity">
    <reaction evidence="1">
        <text>ATP + protein L-histidine = ADP + protein N-phospho-L-histidine.</text>
        <dbReference type="EC" id="2.7.13.3"/>
    </reaction>
</comment>
<dbReference type="Gene3D" id="3.30.565.10">
    <property type="entry name" value="Histidine kinase-like ATPase, C-terminal domain"/>
    <property type="match status" value="1"/>
</dbReference>
<comment type="caution">
    <text evidence="8">The sequence shown here is derived from an EMBL/GenBank/DDBJ whole genome shotgun (WGS) entry which is preliminary data.</text>
</comment>